<sequence>MGRTPDALKPLMPIVRHPRDWHTVIPIVAESVLTLYELFVVGQPAH</sequence>
<proteinExistence type="predicted"/>
<evidence type="ECO:0000313" key="1">
    <source>
        <dbReference type="EMBL" id="EXJ15113.1"/>
    </source>
</evidence>
<dbReference type="AlphaFoldDB" id="W9V6C0"/>
<organism evidence="1 2">
    <name type="scientific">Imhoffiella purpurea</name>
    <dbReference type="NCBI Taxonomy" id="1249627"/>
    <lineage>
        <taxon>Bacteria</taxon>
        <taxon>Pseudomonadati</taxon>
        <taxon>Pseudomonadota</taxon>
        <taxon>Gammaproteobacteria</taxon>
        <taxon>Chromatiales</taxon>
        <taxon>Chromatiaceae</taxon>
        <taxon>Imhoffiella</taxon>
    </lineage>
</organism>
<evidence type="ECO:0000313" key="2">
    <source>
        <dbReference type="Proteomes" id="UP000019460"/>
    </source>
</evidence>
<reference evidence="1 2" key="1">
    <citation type="submission" date="2012-11" db="EMBL/GenBank/DDBJ databases">
        <title>Genome assembly of Thiorhodococcus sp. AK35.</title>
        <authorList>
            <person name="Nupur N."/>
            <person name="Khatri I."/>
            <person name="Subramanian S."/>
            <person name="Pinnaka A."/>
        </authorList>
    </citation>
    <scope>NUCLEOTIDE SEQUENCE [LARGE SCALE GENOMIC DNA]</scope>
    <source>
        <strain evidence="1 2">AK35</strain>
    </source>
</reference>
<gene>
    <name evidence="1" type="ORF">D779_1667</name>
</gene>
<name>W9V6C0_9GAMM</name>
<accession>W9V6C0</accession>
<dbReference type="Proteomes" id="UP000019460">
    <property type="component" value="Unassembled WGS sequence"/>
</dbReference>
<keyword evidence="2" id="KW-1185">Reference proteome</keyword>
<dbReference type="EMBL" id="AONC01000029">
    <property type="protein sequence ID" value="EXJ15113.1"/>
    <property type="molecule type" value="Genomic_DNA"/>
</dbReference>
<comment type="caution">
    <text evidence="1">The sequence shown here is derived from an EMBL/GenBank/DDBJ whole genome shotgun (WGS) entry which is preliminary data.</text>
</comment>
<protein>
    <submittedName>
        <fullName evidence="1">Uncharacterized protein</fullName>
    </submittedName>
</protein>